<feature type="region of interest" description="Disordered" evidence="1">
    <location>
        <begin position="98"/>
        <end position="135"/>
    </location>
</feature>
<reference evidence="2 3" key="1">
    <citation type="submission" date="2024-02" db="EMBL/GenBank/DDBJ databases">
        <authorList>
            <person name="Chen Y."/>
            <person name="Shah S."/>
            <person name="Dougan E. K."/>
            <person name="Thang M."/>
            <person name="Chan C."/>
        </authorList>
    </citation>
    <scope>NUCLEOTIDE SEQUENCE [LARGE SCALE GENOMIC DNA]</scope>
</reference>
<protein>
    <submittedName>
        <fullName evidence="2">Uncharacterized protein</fullName>
    </submittedName>
</protein>
<organism evidence="2 3">
    <name type="scientific">Durusdinium trenchii</name>
    <dbReference type="NCBI Taxonomy" id="1381693"/>
    <lineage>
        <taxon>Eukaryota</taxon>
        <taxon>Sar</taxon>
        <taxon>Alveolata</taxon>
        <taxon>Dinophyceae</taxon>
        <taxon>Suessiales</taxon>
        <taxon>Symbiodiniaceae</taxon>
        <taxon>Durusdinium</taxon>
    </lineage>
</organism>
<keyword evidence="3" id="KW-1185">Reference proteome</keyword>
<name>A0ABP0Q335_9DINO</name>
<feature type="compositionally biased region" description="Polar residues" evidence="1">
    <location>
        <begin position="114"/>
        <end position="123"/>
    </location>
</feature>
<comment type="caution">
    <text evidence="2">The sequence shown here is derived from an EMBL/GenBank/DDBJ whole genome shotgun (WGS) entry which is preliminary data.</text>
</comment>
<gene>
    <name evidence="2" type="ORF">CCMP2556_LOCUS39913</name>
</gene>
<evidence type="ECO:0000256" key="1">
    <source>
        <dbReference type="SAM" id="MobiDB-lite"/>
    </source>
</evidence>
<dbReference type="Proteomes" id="UP001642484">
    <property type="component" value="Unassembled WGS sequence"/>
</dbReference>
<sequence>MKPTEVKFFPNHILFRPLRLRRTMWVFGARLKQLHGRVWQLLSPLGIPSVERAPSTEERGTTEEKNVSQILPTQGRRLRRMPCLLLFGTSAVNPKVHPFSARPGPLLPKRQGTPEKTGQSSMKWNDMTPPELGGM</sequence>
<evidence type="ECO:0000313" key="2">
    <source>
        <dbReference type="EMBL" id="CAK9081604.1"/>
    </source>
</evidence>
<proteinExistence type="predicted"/>
<evidence type="ECO:0000313" key="3">
    <source>
        <dbReference type="Proteomes" id="UP001642484"/>
    </source>
</evidence>
<dbReference type="EMBL" id="CAXAMN010023858">
    <property type="protein sequence ID" value="CAK9081604.1"/>
    <property type="molecule type" value="Genomic_DNA"/>
</dbReference>
<accession>A0ABP0Q335</accession>